<reference evidence="3 4" key="1">
    <citation type="submission" date="2020-12" db="EMBL/GenBank/DDBJ databases">
        <authorList>
            <person name="Shan Y."/>
        </authorList>
    </citation>
    <scope>NUCLEOTIDE SEQUENCE [LARGE SCALE GENOMIC DNA]</scope>
    <source>
        <strain evidence="4">csc3.9</strain>
    </source>
</reference>
<proteinExistence type="predicted"/>
<feature type="chain" id="PRO_5032582533" evidence="1">
    <location>
        <begin position="25"/>
        <end position="441"/>
    </location>
</feature>
<keyword evidence="4" id="KW-1185">Reference proteome</keyword>
<organism evidence="3 4">
    <name type="scientific">Spongiibacter nanhainus</name>
    <dbReference type="NCBI Taxonomy" id="2794344"/>
    <lineage>
        <taxon>Bacteria</taxon>
        <taxon>Pseudomonadati</taxon>
        <taxon>Pseudomonadota</taxon>
        <taxon>Gammaproteobacteria</taxon>
        <taxon>Cellvibrionales</taxon>
        <taxon>Spongiibacteraceae</taxon>
        <taxon>Spongiibacter</taxon>
    </lineage>
</organism>
<dbReference type="EMBL" id="CP066167">
    <property type="protein sequence ID" value="QQD19984.1"/>
    <property type="molecule type" value="Genomic_DNA"/>
</dbReference>
<dbReference type="InterPro" id="IPR025388">
    <property type="entry name" value="Alginate_export_dom"/>
</dbReference>
<evidence type="ECO:0000259" key="2">
    <source>
        <dbReference type="Pfam" id="PF13372"/>
    </source>
</evidence>
<keyword evidence="1" id="KW-0732">Signal</keyword>
<evidence type="ECO:0000313" key="3">
    <source>
        <dbReference type="EMBL" id="QQD19984.1"/>
    </source>
</evidence>
<name>A0A7T4R494_9GAMM</name>
<dbReference type="Pfam" id="PF13372">
    <property type="entry name" value="Alginate_exp"/>
    <property type="match status" value="1"/>
</dbReference>
<dbReference type="AlphaFoldDB" id="A0A7T4R494"/>
<feature type="domain" description="Alginate export" evidence="2">
    <location>
        <begin position="34"/>
        <end position="414"/>
    </location>
</feature>
<dbReference type="KEGG" id="snan:I6N98_09205"/>
<sequence>MNLSRLPLVALIAVLCTVAPWTNAVTTELSGRFRIKAEGVTDVVAAGRQGSDQLGLTRLLLKGSINEGNWGATAELLDARSWLDDASTPIGNSDVNTLEPLQAYISWRSKGDAGEMRQISAGRMTADFMSRRLLSRSNDSNAPHSFVGVYSQLNHTDRSFDAFFLYPMRRRPSDRNAIDNNERSLDRRLEHTHLWGLGLEQALEASTLRGYVLGLNEDDEHRNATRQRELVNLGVQWLRKPETGQLDHDIDIVYQHGKSKLSSSDPTRLDHRAWMATLHSGYQYADRGFNRVFFNLDYASGDQSPSDGENNRFDRLYGSTSSDFGPPARVYGAFTRENIITPWLGLSFRYPRVNGFIAYREIFLADDSDRLRGAKLQDSTGSSGRHAGSQLEARLRASPTDSIKLQFGAAYLIRQRFMEDAPGAQGYDNSFAGYGQIEFFF</sequence>
<dbReference type="RefSeq" id="WP_198571462.1">
    <property type="nucleotide sequence ID" value="NZ_CP066167.1"/>
</dbReference>
<protein>
    <submittedName>
        <fullName evidence="3">Alginate export family protein</fullName>
    </submittedName>
</protein>
<feature type="signal peptide" evidence="1">
    <location>
        <begin position="1"/>
        <end position="24"/>
    </location>
</feature>
<gene>
    <name evidence="3" type="ORF">I6N98_09205</name>
</gene>
<evidence type="ECO:0000256" key="1">
    <source>
        <dbReference type="SAM" id="SignalP"/>
    </source>
</evidence>
<accession>A0A7T4R494</accession>
<dbReference type="Proteomes" id="UP000596063">
    <property type="component" value="Chromosome"/>
</dbReference>
<evidence type="ECO:0000313" key="4">
    <source>
        <dbReference type="Proteomes" id="UP000596063"/>
    </source>
</evidence>